<dbReference type="InterPro" id="IPR007492">
    <property type="entry name" value="LytTR_DNA-bd_dom"/>
</dbReference>
<name>A0A173WJ06_9FIRM</name>
<dbReference type="Gene3D" id="2.40.50.1020">
    <property type="entry name" value="LytTr DNA-binding domain"/>
    <property type="match status" value="1"/>
</dbReference>
<gene>
    <name evidence="6" type="primary">rcoM1</name>
    <name evidence="7" type="ORF">DWX31_23625</name>
    <name evidence="6" type="ORF">ERS852407_00050</name>
</gene>
<sequence>MQIEIRMEESCREPKIIIVTDKITDEINALLKKLSSETAPVIAGFHENTAEILEPSDIIRIYASAGKVFAVTVQGEYLLHLRLYELEERLDSKCFVRISNSEIVNLKKVRGFDLSLAGTICVSLSDGSATYVSRRYVAKIKQVLGI</sequence>
<dbReference type="GO" id="GO:0000156">
    <property type="term" value="F:phosphorelay response regulator activity"/>
    <property type="evidence" value="ECO:0007669"/>
    <property type="project" value="InterPro"/>
</dbReference>
<evidence type="ECO:0000313" key="8">
    <source>
        <dbReference type="Proteomes" id="UP000095651"/>
    </source>
</evidence>
<proteinExistence type="predicted"/>
<reference evidence="6 8" key="1">
    <citation type="submission" date="2015-09" db="EMBL/GenBank/DDBJ databases">
        <authorList>
            <consortium name="Pathogen Informatics"/>
        </authorList>
    </citation>
    <scope>NUCLEOTIDE SEQUENCE [LARGE SCALE GENOMIC DNA]</scope>
    <source>
        <strain evidence="6 8">2789STDY5608850</strain>
    </source>
</reference>
<dbReference type="GO" id="GO:0003677">
    <property type="term" value="F:DNA binding"/>
    <property type="evidence" value="ECO:0007669"/>
    <property type="project" value="UniProtKB-KW"/>
</dbReference>
<evidence type="ECO:0000259" key="5">
    <source>
        <dbReference type="PROSITE" id="PS50930"/>
    </source>
</evidence>
<dbReference type="EMBL" id="QTJW01000018">
    <property type="protein sequence ID" value="RGD68234.1"/>
    <property type="molecule type" value="Genomic_DNA"/>
</dbReference>
<keyword evidence="2" id="KW-0805">Transcription regulation</keyword>
<dbReference type="Proteomes" id="UP000261023">
    <property type="component" value="Unassembled WGS sequence"/>
</dbReference>
<dbReference type="Pfam" id="PF04397">
    <property type="entry name" value="LytTR"/>
    <property type="match status" value="1"/>
</dbReference>
<evidence type="ECO:0000256" key="4">
    <source>
        <dbReference type="ARBA" id="ARBA00023163"/>
    </source>
</evidence>
<dbReference type="OrthoDB" id="3186525at2"/>
<evidence type="ECO:0000313" key="7">
    <source>
        <dbReference type="EMBL" id="RGD68234.1"/>
    </source>
</evidence>
<evidence type="ECO:0000313" key="6">
    <source>
        <dbReference type="EMBL" id="CUN39461.1"/>
    </source>
</evidence>
<evidence type="ECO:0000256" key="1">
    <source>
        <dbReference type="ARBA" id="ARBA00022490"/>
    </source>
</evidence>
<dbReference type="AlphaFoldDB" id="A0A173WJ06"/>
<dbReference type="EMBL" id="CYZE01000001">
    <property type="protein sequence ID" value="CUN39461.1"/>
    <property type="molecule type" value="Genomic_DNA"/>
</dbReference>
<evidence type="ECO:0000313" key="9">
    <source>
        <dbReference type="Proteomes" id="UP000261023"/>
    </source>
</evidence>
<keyword evidence="1" id="KW-0963">Cytoplasm</keyword>
<keyword evidence="4" id="KW-0804">Transcription</keyword>
<accession>A0A173WJ06</accession>
<feature type="domain" description="HTH LytTR-type" evidence="5">
    <location>
        <begin position="42"/>
        <end position="146"/>
    </location>
</feature>
<organism evidence="6 8">
    <name type="scientific">Hungatella hathewayi</name>
    <dbReference type="NCBI Taxonomy" id="154046"/>
    <lineage>
        <taxon>Bacteria</taxon>
        <taxon>Bacillati</taxon>
        <taxon>Bacillota</taxon>
        <taxon>Clostridia</taxon>
        <taxon>Lachnospirales</taxon>
        <taxon>Lachnospiraceae</taxon>
        <taxon>Hungatella</taxon>
    </lineage>
</organism>
<dbReference type="InterPro" id="IPR046947">
    <property type="entry name" value="LytR-like"/>
</dbReference>
<evidence type="ECO:0000256" key="2">
    <source>
        <dbReference type="ARBA" id="ARBA00023015"/>
    </source>
</evidence>
<dbReference type="SMART" id="SM00850">
    <property type="entry name" value="LytTR"/>
    <property type="match status" value="1"/>
</dbReference>
<dbReference type="RefSeq" id="WP_025532113.1">
    <property type="nucleotide sequence ID" value="NZ_CABIXC010000001.1"/>
</dbReference>
<reference evidence="7 9" key="2">
    <citation type="submission" date="2018-08" db="EMBL/GenBank/DDBJ databases">
        <title>A genome reference for cultivated species of the human gut microbiota.</title>
        <authorList>
            <person name="Zou Y."/>
            <person name="Xue W."/>
            <person name="Luo G."/>
        </authorList>
    </citation>
    <scope>NUCLEOTIDE SEQUENCE [LARGE SCALE GENOMIC DNA]</scope>
    <source>
        <strain evidence="7 9">AF19-13AC</strain>
    </source>
</reference>
<dbReference type="PANTHER" id="PTHR37299:SF2">
    <property type="entry name" value="HTH LYTTR-TYPE DOMAIN-CONTAINING PROTEIN"/>
    <property type="match status" value="1"/>
</dbReference>
<dbReference type="Proteomes" id="UP000095651">
    <property type="component" value="Unassembled WGS sequence"/>
</dbReference>
<keyword evidence="3" id="KW-0238">DNA-binding</keyword>
<dbReference type="PROSITE" id="PS50930">
    <property type="entry name" value="HTH_LYTTR"/>
    <property type="match status" value="1"/>
</dbReference>
<evidence type="ECO:0000256" key="3">
    <source>
        <dbReference type="ARBA" id="ARBA00023125"/>
    </source>
</evidence>
<protein>
    <submittedName>
        <fullName evidence="7">LytTR family transcriptional regulator</fullName>
    </submittedName>
    <submittedName>
        <fullName evidence="6">Response regulator of the LytR/AlgR family</fullName>
    </submittedName>
</protein>
<dbReference type="PANTHER" id="PTHR37299">
    <property type="entry name" value="TRANSCRIPTIONAL REGULATOR-RELATED"/>
    <property type="match status" value="1"/>
</dbReference>